<accession>A0A077RDB2</accession>
<reference evidence="2" key="1">
    <citation type="journal article" date="2014" name="Antimicrob. Agents Chemother.">
        <title>The Novel Macrolide-Lincosamide-Streptogramin B Resistance Gene erm(44) Is Associated with a Prophage in Staphylococcus xylosus.</title>
        <authorList>
            <person name="Wipf J.R."/>
            <person name="Schwendener S."/>
            <person name="Perreten V."/>
        </authorList>
    </citation>
    <scope>NUCLEOTIDE SEQUENCE</scope>
    <source>
        <strain evidence="2">JW4341</strain>
    </source>
</reference>
<dbReference type="InterPro" id="IPR006724">
    <property type="entry name" value="Phage_TTP"/>
</dbReference>
<dbReference type="Pfam" id="PF04630">
    <property type="entry name" value="Phage_TTP_1"/>
    <property type="match status" value="1"/>
</dbReference>
<evidence type="ECO:0000313" key="2">
    <source>
        <dbReference type="EMBL" id="CDL65131.1"/>
    </source>
</evidence>
<dbReference type="EMBL" id="HG796218">
    <property type="protein sequence ID" value="CDL65131.1"/>
    <property type="molecule type" value="Genomic_DNA"/>
</dbReference>
<name>A0A077RDB2_STAXY</name>
<dbReference type="NCBIfam" id="TIGR01603">
    <property type="entry name" value="maj_tail_phi13"/>
    <property type="match status" value="1"/>
</dbReference>
<feature type="compositionally biased region" description="Acidic residues" evidence="1">
    <location>
        <begin position="189"/>
        <end position="210"/>
    </location>
</feature>
<evidence type="ECO:0000256" key="1">
    <source>
        <dbReference type="SAM" id="MobiDB-lite"/>
    </source>
</evidence>
<dbReference type="AlphaFoldDB" id="A0A077RDB2"/>
<evidence type="ECO:0008006" key="3">
    <source>
        <dbReference type="Google" id="ProtNLM"/>
    </source>
</evidence>
<protein>
    <recommendedName>
        <fullName evidence="3">Phage tail protein</fullName>
    </recommendedName>
</protein>
<proteinExistence type="predicted"/>
<organism evidence="2">
    <name type="scientific">Staphylococcus xylosus</name>
    <dbReference type="NCBI Taxonomy" id="1288"/>
    <lineage>
        <taxon>Bacteria</taxon>
        <taxon>Bacillati</taxon>
        <taxon>Bacillota</taxon>
        <taxon>Bacilli</taxon>
        <taxon>Bacillales</taxon>
        <taxon>Staphylococcaceae</taxon>
        <taxon>Staphylococcus</taxon>
    </lineage>
</organism>
<dbReference type="InterPro" id="IPR006490">
    <property type="entry name" value="Maj_tail_phi13"/>
</dbReference>
<feature type="region of interest" description="Disordered" evidence="1">
    <location>
        <begin position="185"/>
        <end position="210"/>
    </location>
</feature>
<sequence length="210" mass="23182">MAVVGFEKVHVGIFDEDEKIKKLMTWKDEHGGTVNLNISGLAPEKVEMRASNKTVWSKKQGTGEVQSELDLFNVPDKDLDAVLGRDMDDNGTSWVGEDSRAPYVALIGESADLLSGDPVYCALTKGTMSLESIEWKTTAKEEEEPEPQQLTGDWIARTIDGNSRIYGYHVGKKGADELFKSVFPGYEDVKDDDSDNSNEDSNDNEATETP</sequence>